<gene>
    <name evidence="2" type="ORF">AL533_07790</name>
</gene>
<dbReference type="GO" id="GO:0019290">
    <property type="term" value="P:siderophore biosynthetic process"/>
    <property type="evidence" value="ECO:0007669"/>
    <property type="project" value="TreeGrafter"/>
</dbReference>
<protein>
    <submittedName>
        <fullName evidence="2">MbtH family protein</fullName>
    </submittedName>
</protein>
<dbReference type="SMART" id="SM00923">
    <property type="entry name" value="MbtH"/>
    <property type="match status" value="1"/>
</dbReference>
<dbReference type="EMBL" id="CP014019">
    <property type="protein sequence ID" value="AVF44291.1"/>
    <property type="molecule type" value="Genomic_DNA"/>
</dbReference>
<dbReference type="Proteomes" id="UP000237921">
    <property type="component" value="Chromosome"/>
</dbReference>
<dbReference type="AlphaFoldDB" id="A0A0A7XIU1"/>
<dbReference type="SUPFAM" id="SSF160582">
    <property type="entry name" value="MbtH-like"/>
    <property type="match status" value="1"/>
</dbReference>
<dbReference type="InterPro" id="IPR005153">
    <property type="entry name" value="MbtH-like_dom"/>
</dbReference>
<reference evidence="3" key="1">
    <citation type="submission" date="2017-12" db="EMBL/GenBank/DDBJ databases">
        <title>FDA dAtabase for Regulatory Grade micrObial Sequences (FDA-ARGOS): Supporting development and validation of Infectious Disease Dx tests.</title>
        <authorList>
            <person name="Hoffmann M."/>
            <person name="Allard M."/>
            <person name="Evans P."/>
            <person name="Brown E."/>
            <person name="Tallon L."/>
            <person name="Sadzewicz L."/>
            <person name="Sengamalay N."/>
            <person name="Ott S."/>
            <person name="Godinez A."/>
            <person name="Nagaraj S."/>
            <person name="Vavikolanu K."/>
            <person name="Aluvathingal J."/>
            <person name="Nadendla S."/>
            <person name="Sichtig H."/>
        </authorList>
    </citation>
    <scope>NUCLEOTIDE SEQUENCE [LARGE SCALE GENOMIC DNA]</scope>
    <source>
        <strain evidence="3">FDAARGOS_129</strain>
    </source>
</reference>
<dbReference type="KEGG" id="ano:RR32_09175"/>
<dbReference type="PANTHER" id="PTHR38444:SF1">
    <property type="entry name" value="ENTEROBACTIN BIOSYNTHESIS PROTEIN YBDZ"/>
    <property type="match status" value="1"/>
</dbReference>
<accession>A0A0A7XIU1</accession>
<sequence length="71" mass="8242">MSNLQENYINPFDNESLSFQVLKNQQGEFSLWPAQHPIPSGWDVQYGPDTRSSCIAYVEKHWLTINPFQQA</sequence>
<dbReference type="PANTHER" id="PTHR38444">
    <property type="entry name" value="ENTEROBACTIN BIOSYNTHESIS PROTEIN YBDZ"/>
    <property type="match status" value="1"/>
</dbReference>
<dbReference type="InterPro" id="IPR037407">
    <property type="entry name" value="MLP_fam"/>
</dbReference>
<dbReference type="GeneID" id="92796400"/>
<evidence type="ECO:0000259" key="1">
    <source>
        <dbReference type="SMART" id="SM00923"/>
    </source>
</evidence>
<accession>A0A333PZW0</accession>
<dbReference type="Gene3D" id="3.90.820.10">
    <property type="entry name" value="Structural Genomics, Unknown Function 30-nov-00 1gh9 Mol_id"/>
    <property type="match status" value="1"/>
</dbReference>
<dbReference type="Pfam" id="PF03621">
    <property type="entry name" value="MbtH"/>
    <property type="match status" value="1"/>
</dbReference>
<evidence type="ECO:0000313" key="3">
    <source>
        <dbReference type="Proteomes" id="UP000237921"/>
    </source>
</evidence>
<organism evidence="2 3">
    <name type="scientific">Acinetobacter nosocomialis</name>
    <dbReference type="NCBI Taxonomy" id="106654"/>
    <lineage>
        <taxon>Bacteria</taxon>
        <taxon>Pseudomonadati</taxon>
        <taxon>Pseudomonadota</taxon>
        <taxon>Gammaproteobacteria</taxon>
        <taxon>Moraxellales</taxon>
        <taxon>Moraxellaceae</taxon>
        <taxon>Acinetobacter</taxon>
        <taxon>Acinetobacter calcoaceticus/baumannii complex</taxon>
    </lineage>
</organism>
<proteinExistence type="predicted"/>
<feature type="domain" description="MbtH-like" evidence="1">
    <location>
        <begin position="10"/>
        <end position="60"/>
    </location>
</feature>
<dbReference type="RefSeq" id="WP_016805231.1">
    <property type="nucleotide sequence ID" value="NZ_BBTJ01000002.1"/>
</dbReference>
<name>A0A0A7XIU1_ACINO</name>
<evidence type="ECO:0000313" key="2">
    <source>
        <dbReference type="EMBL" id="AVF44291.1"/>
    </source>
</evidence>
<dbReference type="GO" id="GO:0005829">
    <property type="term" value="C:cytosol"/>
    <property type="evidence" value="ECO:0007669"/>
    <property type="project" value="TreeGrafter"/>
</dbReference>
<dbReference type="InterPro" id="IPR038020">
    <property type="entry name" value="MbtH-like_sf"/>
</dbReference>